<dbReference type="AlphaFoldDB" id="A0A0E3ZK03"/>
<reference evidence="4 5" key="1">
    <citation type="journal article" date="2015" name="Sci. Rep.">
        <title>Unraveling adaptation of Pontibacter korlensis to radiation and infertility in desert through complete genome and comparative transcriptomic analysis.</title>
        <authorList>
            <person name="Dai J."/>
            <person name="Dai W."/>
            <person name="Qiu C."/>
            <person name="Yang Z."/>
            <person name="Zhang Y."/>
            <person name="Zhou M."/>
            <person name="Zhang L."/>
            <person name="Fang C."/>
            <person name="Gao Q."/>
            <person name="Yang Q."/>
            <person name="Li X."/>
            <person name="Wang Z."/>
            <person name="Wang Z."/>
            <person name="Jia Z."/>
            <person name="Chen X."/>
        </authorList>
    </citation>
    <scope>NUCLEOTIDE SEQUENCE [LARGE SCALE GENOMIC DNA]</scope>
    <source>
        <strain evidence="4 5">X14-1T</strain>
    </source>
</reference>
<dbReference type="SUPFAM" id="SSF56601">
    <property type="entry name" value="beta-lactamase/transpeptidase-like"/>
    <property type="match status" value="1"/>
</dbReference>
<keyword evidence="2" id="KW-0472">Membrane</keyword>
<gene>
    <name evidence="4" type="ORF">PKOR_22415</name>
</gene>
<dbReference type="Pfam" id="PF00144">
    <property type="entry name" value="Beta-lactamase"/>
    <property type="match status" value="1"/>
</dbReference>
<dbReference type="Gene3D" id="3.40.710.10">
    <property type="entry name" value="DD-peptidase/beta-lactamase superfamily"/>
    <property type="match status" value="1"/>
</dbReference>
<comment type="subcellular location">
    <subcellularLocation>
        <location evidence="1">Membrane</location>
    </subcellularLocation>
</comment>
<dbReference type="EMBL" id="CP009621">
    <property type="protein sequence ID" value="AKD05919.1"/>
    <property type="molecule type" value="Genomic_DNA"/>
</dbReference>
<dbReference type="InterPro" id="IPR012338">
    <property type="entry name" value="Beta-lactam/transpept-like"/>
</dbReference>
<dbReference type="PANTHER" id="PTHR46825">
    <property type="entry name" value="D-ALANYL-D-ALANINE-CARBOXYPEPTIDASE/ENDOPEPTIDASE AMPH"/>
    <property type="match status" value="1"/>
</dbReference>
<sequence>MKRLFLFGVVAFIAAACSTTKNLHSKEFVQTQQELTEKLTQISKAASFNGFGVALVNDKEVLYQNGFGIANVETSAKYTENTVQNIASISKTVIGLAVLKAQELGKLNLDDPANKYLPFTVSNPAYPEVPITIRHLVTHTSSIVDTEEYLSRNLVLRDTVNLVHNLNIDVSPTRFNPPSAKTSLEDFLKNLLDTDGEWYSREGFSKSKPGSMYEYSNVGASLAALVVEKATGTTYDEFTSQYILRPLEMHSSGWSFNAIDFSSYSPTYQDKQTPYPCYSLIGYPDGGLLTTSSDMSKYILELMKGYLGNGTILTKQSYKEYFTPQLAAENFTNRSTSEYSDEYNMGITMGFGSTGNFGHTGGDPGMSSVIWFYKDKRMGRYFIVNTDWNTESSGKDQKAIYDLLHEFYVKLNSLSKTTK</sequence>
<dbReference type="PATRIC" id="fig|400092.3.peg.4920"/>
<dbReference type="PANTHER" id="PTHR46825:SF11">
    <property type="entry name" value="PENICILLIN-BINDING PROTEIN 4"/>
    <property type="match status" value="1"/>
</dbReference>
<protein>
    <recommendedName>
        <fullName evidence="3">Beta-lactamase-related domain-containing protein</fullName>
    </recommendedName>
</protein>
<keyword evidence="5" id="KW-1185">Reference proteome</keyword>
<dbReference type="STRING" id="400092.PKOR_22415"/>
<dbReference type="GO" id="GO:0016020">
    <property type="term" value="C:membrane"/>
    <property type="evidence" value="ECO:0007669"/>
    <property type="project" value="UniProtKB-SubCell"/>
</dbReference>
<dbReference type="PROSITE" id="PS51257">
    <property type="entry name" value="PROKAR_LIPOPROTEIN"/>
    <property type="match status" value="1"/>
</dbReference>
<organism evidence="4 5">
    <name type="scientific">Pontibacter korlensis</name>
    <dbReference type="NCBI Taxonomy" id="400092"/>
    <lineage>
        <taxon>Bacteria</taxon>
        <taxon>Pseudomonadati</taxon>
        <taxon>Bacteroidota</taxon>
        <taxon>Cytophagia</taxon>
        <taxon>Cytophagales</taxon>
        <taxon>Hymenobacteraceae</taxon>
        <taxon>Pontibacter</taxon>
    </lineage>
</organism>
<dbReference type="KEGG" id="pko:PKOR_22415"/>
<name>A0A0E3ZK03_9BACT</name>
<proteinExistence type="predicted"/>
<feature type="domain" description="Beta-lactamase-related" evidence="3">
    <location>
        <begin position="39"/>
        <end position="400"/>
    </location>
</feature>
<dbReference type="InterPro" id="IPR001466">
    <property type="entry name" value="Beta-lactam-related"/>
</dbReference>
<evidence type="ECO:0000256" key="2">
    <source>
        <dbReference type="ARBA" id="ARBA00023136"/>
    </source>
</evidence>
<evidence type="ECO:0000313" key="4">
    <source>
        <dbReference type="EMBL" id="AKD05919.1"/>
    </source>
</evidence>
<evidence type="ECO:0000259" key="3">
    <source>
        <dbReference type="Pfam" id="PF00144"/>
    </source>
</evidence>
<evidence type="ECO:0000313" key="5">
    <source>
        <dbReference type="Proteomes" id="UP000033109"/>
    </source>
</evidence>
<dbReference type="HOGENOM" id="CLU_020027_15_1_10"/>
<evidence type="ECO:0000256" key="1">
    <source>
        <dbReference type="ARBA" id="ARBA00004370"/>
    </source>
</evidence>
<dbReference type="InterPro" id="IPR050491">
    <property type="entry name" value="AmpC-like"/>
</dbReference>
<accession>A0A0E3ZK03</accession>
<dbReference type="Proteomes" id="UP000033109">
    <property type="component" value="Chromosome"/>
</dbReference>